<name>A0ABN4C3Z3_9SPIR</name>
<reference evidence="2" key="1">
    <citation type="submission" date="2013-02" db="EMBL/GenBank/DDBJ databases">
        <title>Comparative genomics of Borrelia species.</title>
        <authorList>
            <person name="Schwan T.G."/>
            <person name="Raffel S.J."/>
            <person name="Porcella S.F."/>
        </authorList>
    </citation>
    <scope>NUCLEOTIDE SEQUENCE [LARGE SCALE GENOMIC DNA]</scope>
    <source>
        <strain evidence="2">YOR</strain>
    </source>
</reference>
<dbReference type="RefSeq" id="WP_025399959.1">
    <property type="nucleotide sequence ID" value="NZ_CP004146.1"/>
</dbReference>
<gene>
    <name evidence="2" type="ORF">BHY_0698</name>
</gene>
<keyword evidence="3" id="KW-1185">Reference proteome</keyword>
<evidence type="ECO:0000313" key="3">
    <source>
        <dbReference type="Proteomes" id="UP000019269"/>
    </source>
</evidence>
<protein>
    <submittedName>
        <fullName evidence="2">Uncharacterized protein</fullName>
    </submittedName>
</protein>
<organism evidence="2 3">
    <name type="scientific">Borrelia nietonii YOR</name>
    <dbReference type="NCBI Taxonomy" id="1293576"/>
    <lineage>
        <taxon>Bacteria</taxon>
        <taxon>Pseudomonadati</taxon>
        <taxon>Spirochaetota</taxon>
        <taxon>Spirochaetia</taxon>
        <taxon>Spirochaetales</taxon>
        <taxon>Borreliaceae</taxon>
        <taxon>Borrelia</taxon>
        <taxon>Borrelia nietonii</taxon>
    </lineage>
</organism>
<evidence type="ECO:0000256" key="1">
    <source>
        <dbReference type="SAM" id="Coils"/>
    </source>
</evidence>
<accession>A0ABN4C3Z3</accession>
<sequence length="384" mass="45527">MKFFDFGSLGFYRFFDFQKHLNFSIFRYSLINYYSYKEQSNLINDANLLKCKIVFLDKTHKDIAKIASASSSKLNDNLNINKKVFCDVLSTIKNLIKKYHPESEFLDLKCDVLLNNEDIFNRFLDKLKYLNFRVDLKKKIEEFDSKNKTPYSCIKIATFFIKEEFLGRLANSIDFFSNEANNNSLDLINKEIDEYCGKVEQVKVSEYIKDTHKKFVMEYAKERISKIMKEHSLDISKLLIKISLLDITIQCFESYYLNLLETLNILLSISNIIEIGLDELPDAIFNEWNEFIYLRRKEFQKLVLISDYVFQKRIISTINSGGWKFTFFSLSPRQGDIIQFAVDINKNFNNIEDGIKEYELKMSRLNELKLDWEKSLKNFEHLFV</sequence>
<dbReference type="EMBL" id="CP004146">
    <property type="protein sequence ID" value="AHH03649.1"/>
    <property type="molecule type" value="Genomic_DNA"/>
</dbReference>
<evidence type="ECO:0000313" key="2">
    <source>
        <dbReference type="EMBL" id="AHH03649.1"/>
    </source>
</evidence>
<feature type="coiled-coil region" evidence="1">
    <location>
        <begin position="348"/>
        <end position="375"/>
    </location>
</feature>
<keyword evidence="1" id="KW-0175">Coiled coil</keyword>
<proteinExistence type="predicted"/>
<dbReference type="Proteomes" id="UP000019269">
    <property type="component" value="Chromosome"/>
</dbReference>